<dbReference type="GO" id="GO:0005829">
    <property type="term" value="C:cytosol"/>
    <property type="evidence" value="ECO:0007669"/>
    <property type="project" value="UniProtKB-SubCell"/>
</dbReference>
<keyword evidence="14" id="KW-0206">Cytoskeleton</keyword>
<comment type="subcellular location">
    <subcellularLocation>
        <location evidence="2">Cytoplasm</location>
        <location evidence="2">Cytoskeleton</location>
        <location evidence="2">Microtubule organizing center</location>
        <location evidence="2">Centrosome</location>
    </subcellularLocation>
    <subcellularLocation>
        <location evidence="3">Cytoplasm</location>
        <location evidence="3">Cytosol</location>
    </subcellularLocation>
    <subcellularLocation>
        <location evidence="1">Nucleus</location>
    </subcellularLocation>
</comment>
<dbReference type="InterPro" id="IPR007374">
    <property type="entry name" value="ASCH_domain"/>
</dbReference>
<dbReference type="Pfam" id="PF23135">
    <property type="entry name" value="TRI4_N"/>
    <property type="match status" value="1"/>
</dbReference>
<evidence type="ECO:0000256" key="14">
    <source>
        <dbReference type="ARBA" id="ARBA00023212"/>
    </source>
</evidence>
<dbReference type="InterPro" id="IPR039128">
    <property type="entry name" value="TRIP4-like"/>
</dbReference>
<dbReference type="GO" id="GO:0008270">
    <property type="term" value="F:zinc ion binding"/>
    <property type="evidence" value="ECO:0007669"/>
    <property type="project" value="UniProtKB-KW"/>
</dbReference>
<accession>A0A9Q0XEM0</accession>
<dbReference type="CDD" id="cd06554">
    <property type="entry name" value="ASCH_ASC-1_like"/>
    <property type="match status" value="1"/>
</dbReference>
<keyword evidence="22" id="KW-1185">Reference proteome</keyword>
<protein>
    <recommendedName>
        <fullName evidence="18">Activating signal cointegrator 1</fullName>
    </recommendedName>
    <alternativeName>
        <fullName evidence="19">Thyroid receptor-interacting protein 4</fullName>
    </alternativeName>
</protein>
<evidence type="ECO:0000256" key="6">
    <source>
        <dbReference type="ARBA" id="ARBA00022553"/>
    </source>
</evidence>
<dbReference type="PANTHER" id="PTHR12963:SF0">
    <property type="entry name" value="EXPRESSED PROTEIN"/>
    <property type="match status" value="1"/>
</dbReference>
<keyword evidence="12" id="KW-0805">Transcription regulation</keyword>
<evidence type="ECO:0000256" key="2">
    <source>
        <dbReference type="ARBA" id="ARBA00004300"/>
    </source>
</evidence>
<evidence type="ECO:0000259" key="20">
    <source>
        <dbReference type="SMART" id="SM01022"/>
    </source>
</evidence>
<gene>
    <name evidence="21" type="ORF">JRQ81_006826</name>
</gene>
<keyword evidence="5" id="KW-1017">Isopeptide bond</keyword>
<keyword evidence="11" id="KW-0007">Acetylation</keyword>
<keyword evidence="10" id="KW-0832">Ubl conjugation</keyword>
<feature type="domain" description="ASCH" evidence="20">
    <location>
        <begin position="226"/>
        <end position="315"/>
    </location>
</feature>
<dbReference type="Pfam" id="PF04266">
    <property type="entry name" value="ASCH"/>
    <property type="match status" value="1"/>
</dbReference>
<evidence type="ECO:0000256" key="11">
    <source>
        <dbReference type="ARBA" id="ARBA00022990"/>
    </source>
</evidence>
<comment type="subunit">
    <text evidence="17">Interacts with the thyroid hormone receptor/TR (via the ligand-binding domain); this interaction requires the presence of thyroid hormone. Interacts with the androgen receptor/AR; in an androgen, testosterone and dihydrotestosterone-dependent manner. Interacts with ESR1 (estrogen ligand-bound); competes with UFSP2. Interacts with UFSP2; competes with ligand-bound ESR1. Interacts with DDRGK1 and UFL1; the interaction with DDRGK1 is direct. Interacts with NCOA1. Interacts with EP300. Part of the ASC-1 complex, that contains TRIP4, ASCC1, ASCC2 and ASCC3. Identified in the RQT (ribosome quality control trigger) complex, that contains ASCC2, ASCC3 and TRIP4. Interacts with NEK6. Interacts with CSRP1. Interacts with ZCCHC4.</text>
</comment>
<dbReference type="GO" id="GO:0005813">
    <property type="term" value="C:centrosome"/>
    <property type="evidence" value="ECO:0007669"/>
    <property type="project" value="UniProtKB-SubCell"/>
</dbReference>
<sequence length="371" mass="42293">MAADRELVSWCVEQLRGGFGLEVGEEIIQYILSIEHEEEFREYVTDLIQGTDGKKKYFIDELIARWQKVYQPTSDPLPLHLKKDDVLEVSHLGDQTKRGRRKGRNKVEAPVYVEAEQPAKQVKTPLDLAKNADVPFSRLDETVEAIASGTLIKPNQSPEAKREELGVLVNPKLPQAPPVWVDQTGLLPWRKPVLPAETEKEVNSERSRLRIQDREIQEISDEGWCLSMHQPWASLLVKGIKRVEGRTWYTSHRGRLWIAATAKSPSSQEIAELEATYRILLQKGLEFPPSYPSGCLLGCVDLMDCLSQEQFQEQYPQMSQESSSPFVFICSNPQEMVVKFPIKGKHKIWKLDSRVHQGAKKGLMRQKAARV</sequence>
<evidence type="ECO:0000256" key="4">
    <source>
        <dbReference type="ARBA" id="ARBA00022490"/>
    </source>
</evidence>
<keyword evidence="13" id="KW-0804">Transcription</keyword>
<dbReference type="InterPro" id="IPR015947">
    <property type="entry name" value="PUA-like_sf"/>
</dbReference>
<evidence type="ECO:0000256" key="9">
    <source>
        <dbReference type="ARBA" id="ARBA00022833"/>
    </source>
</evidence>
<dbReference type="OrthoDB" id="338816at2759"/>
<dbReference type="Proteomes" id="UP001142489">
    <property type="component" value="Unassembled WGS sequence"/>
</dbReference>
<proteinExistence type="predicted"/>
<evidence type="ECO:0000256" key="10">
    <source>
        <dbReference type="ARBA" id="ARBA00022843"/>
    </source>
</evidence>
<dbReference type="SMART" id="SM01022">
    <property type="entry name" value="ASCH"/>
    <property type="match status" value="1"/>
</dbReference>
<evidence type="ECO:0000256" key="16">
    <source>
        <dbReference type="ARBA" id="ARBA00055901"/>
    </source>
</evidence>
<keyword evidence="6" id="KW-0597">Phosphoprotein</keyword>
<evidence type="ECO:0000256" key="7">
    <source>
        <dbReference type="ARBA" id="ARBA00022723"/>
    </source>
</evidence>
<dbReference type="GO" id="GO:0005634">
    <property type="term" value="C:nucleus"/>
    <property type="evidence" value="ECO:0007669"/>
    <property type="project" value="UniProtKB-SubCell"/>
</dbReference>
<dbReference type="Gene3D" id="2.30.130.30">
    <property type="entry name" value="Hypothetical protein"/>
    <property type="match status" value="1"/>
</dbReference>
<dbReference type="EMBL" id="JAPFRF010000014">
    <property type="protein sequence ID" value="KAJ7311214.1"/>
    <property type="molecule type" value="Genomic_DNA"/>
</dbReference>
<dbReference type="PANTHER" id="PTHR12963">
    <property type="entry name" value="THYROID RECEPTOR INTERACTING PROTEIN RELATED"/>
    <property type="match status" value="1"/>
</dbReference>
<keyword evidence="8" id="KW-0863">Zinc-finger</keyword>
<evidence type="ECO:0000256" key="12">
    <source>
        <dbReference type="ARBA" id="ARBA00023015"/>
    </source>
</evidence>
<evidence type="ECO:0000256" key="8">
    <source>
        <dbReference type="ARBA" id="ARBA00022771"/>
    </source>
</evidence>
<keyword evidence="9" id="KW-0862">Zinc</keyword>
<evidence type="ECO:0000256" key="18">
    <source>
        <dbReference type="ARBA" id="ARBA00070627"/>
    </source>
</evidence>
<evidence type="ECO:0000313" key="22">
    <source>
        <dbReference type="Proteomes" id="UP001142489"/>
    </source>
</evidence>
<evidence type="ECO:0000256" key="5">
    <source>
        <dbReference type="ARBA" id="ARBA00022499"/>
    </source>
</evidence>
<evidence type="ECO:0000256" key="15">
    <source>
        <dbReference type="ARBA" id="ARBA00023242"/>
    </source>
</evidence>
<evidence type="ECO:0000256" key="13">
    <source>
        <dbReference type="ARBA" id="ARBA00023163"/>
    </source>
</evidence>
<organism evidence="21 22">
    <name type="scientific">Phrynocephalus forsythii</name>
    <dbReference type="NCBI Taxonomy" id="171643"/>
    <lineage>
        <taxon>Eukaryota</taxon>
        <taxon>Metazoa</taxon>
        <taxon>Chordata</taxon>
        <taxon>Craniata</taxon>
        <taxon>Vertebrata</taxon>
        <taxon>Euteleostomi</taxon>
        <taxon>Lepidosauria</taxon>
        <taxon>Squamata</taxon>
        <taxon>Bifurcata</taxon>
        <taxon>Unidentata</taxon>
        <taxon>Episquamata</taxon>
        <taxon>Toxicofera</taxon>
        <taxon>Iguania</taxon>
        <taxon>Acrodonta</taxon>
        <taxon>Agamidae</taxon>
        <taxon>Agaminae</taxon>
        <taxon>Phrynocephalus</taxon>
    </lineage>
</organism>
<dbReference type="InterPro" id="IPR056994">
    <property type="entry name" value="TRI4_N"/>
</dbReference>
<evidence type="ECO:0000256" key="17">
    <source>
        <dbReference type="ARBA" id="ARBA00065803"/>
    </source>
</evidence>
<keyword evidence="4" id="KW-0963">Cytoplasm</keyword>
<comment type="function">
    <text evidence="16">Transcription coactivator which associates with nuclear receptors, transcriptional coactivators including EP300, CREBBP and NCOA1, and basal transcription factors like TBP and TFIIA to facilitate nuclear receptors-mediated transcription. May thereby play an important role in establishing distinct coactivator complexes under different cellular conditions. Plays a role in thyroid hormone receptor and estrogen receptor transactivation. Also involved in androgen receptor transactivation. Plays a pivotal role in the transactivation of NF-kappa-B, SRF and AP1. Acts as a mediator of transrepression between nuclear receptor and either AP1 or NF-kappa-B. May play a role in the development of neuromuscular junction. May play a role in late myogenic differentiation. Also functions as part of the RQC trigger (RQT) complex that activates the ribosome quality control (RQC) pathway, a pathway that degrades nascent peptide chains during problematic translation.</text>
</comment>
<reference evidence="21" key="1">
    <citation type="journal article" date="2023" name="DNA Res.">
        <title>Chromosome-level genome assembly of Phrynocephalus forsythii using third-generation DNA sequencing and Hi-C analysis.</title>
        <authorList>
            <person name="Qi Y."/>
            <person name="Zhao W."/>
            <person name="Zhao Y."/>
            <person name="Niu C."/>
            <person name="Cao S."/>
            <person name="Zhang Y."/>
        </authorList>
    </citation>
    <scope>NUCLEOTIDE SEQUENCE</scope>
    <source>
        <tissue evidence="21">Muscle</tissue>
    </source>
</reference>
<dbReference type="AlphaFoldDB" id="A0A9Q0XEM0"/>
<comment type="caution">
    <text evidence="21">The sequence shown here is derived from an EMBL/GenBank/DDBJ whole genome shotgun (WGS) entry which is preliminary data.</text>
</comment>
<keyword evidence="15" id="KW-0539">Nucleus</keyword>
<keyword evidence="7" id="KW-0479">Metal-binding</keyword>
<dbReference type="FunFam" id="2.30.130.30:FF:000004">
    <property type="entry name" value="Activating signal cointegrator 1"/>
    <property type="match status" value="1"/>
</dbReference>
<name>A0A9Q0XEM0_9SAUR</name>
<evidence type="ECO:0000256" key="1">
    <source>
        <dbReference type="ARBA" id="ARBA00004123"/>
    </source>
</evidence>
<evidence type="ECO:0000256" key="19">
    <source>
        <dbReference type="ARBA" id="ARBA00075052"/>
    </source>
</evidence>
<evidence type="ECO:0000313" key="21">
    <source>
        <dbReference type="EMBL" id="KAJ7311214.1"/>
    </source>
</evidence>
<dbReference type="SUPFAM" id="SSF88697">
    <property type="entry name" value="PUA domain-like"/>
    <property type="match status" value="1"/>
</dbReference>
<evidence type="ECO:0000256" key="3">
    <source>
        <dbReference type="ARBA" id="ARBA00004514"/>
    </source>
</evidence>